<keyword evidence="1" id="KW-0812">Transmembrane</keyword>
<proteinExistence type="predicted"/>
<name>A0A8D8YTX8_9HEMI</name>
<dbReference type="EMBL" id="HBUF01058424">
    <property type="protein sequence ID" value="CAG6624896.1"/>
    <property type="molecule type" value="Transcribed_RNA"/>
</dbReference>
<sequence length="111" mass="13545">MFGIRNLNNYIGTRHSYSTYNLYSTVYLTQFYFVISKFISKPHRIFENEKPMWLFWHCVKIIQGVLKVWIFVANIRFLRENLNFLFQIRNLRRFLSAEHDGDITFTFSLTF</sequence>
<reference evidence="2" key="1">
    <citation type="submission" date="2021-05" db="EMBL/GenBank/DDBJ databases">
        <authorList>
            <person name="Alioto T."/>
            <person name="Alioto T."/>
            <person name="Gomez Garrido J."/>
        </authorList>
    </citation>
    <scope>NUCLEOTIDE SEQUENCE</scope>
</reference>
<evidence type="ECO:0000256" key="1">
    <source>
        <dbReference type="SAM" id="Phobius"/>
    </source>
</evidence>
<keyword evidence="1" id="KW-1133">Transmembrane helix</keyword>
<evidence type="ECO:0000313" key="2">
    <source>
        <dbReference type="EMBL" id="CAG6734724.1"/>
    </source>
</evidence>
<keyword evidence="1" id="KW-0472">Membrane</keyword>
<organism evidence="2">
    <name type="scientific">Cacopsylla melanoneura</name>
    <dbReference type="NCBI Taxonomy" id="428564"/>
    <lineage>
        <taxon>Eukaryota</taxon>
        <taxon>Metazoa</taxon>
        <taxon>Ecdysozoa</taxon>
        <taxon>Arthropoda</taxon>
        <taxon>Hexapoda</taxon>
        <taxon>Insecta</taxon>
        <taxon>Pterygota</taxon>
        <taxon>Neoptera</taxon>
        <taxon>Paraneoptera</taxon>
        <taxon>Hemiptera</taxon>
        <taxon>Sternorrhyncha</taxon>
        <taxon>Psylloidea</taxon>
        <taxon>Psyllidae</taxon>
        <taxon>Psyllinae</taxon>
        <taxon>Cacopsylla</taxon>
    </lineage>
</organism>
<feature type="transmembrane region" description="Helical" evidence="1">
    <location>
        <begin position="52"/>
        <end position="72"/>
    </location>
</feature>
<dbReference type="AlphaFoldDB" id="A0A8D8YTX8"/>
<protein>
    <submittedName>
        <fullName evidence="2">Uncharacterized protein</fullName>
    </submittedName>
</protein>
<dbReference type="EMBL" id="HBUF01393504">
    <property type="protein sequence ID" value="CAG6734724.1"/>
    <property type="molecule type" value="Transcribed_RNA"/>
</dbReference>
<accession>A0A8D8YTX8</accession>
<feature type="transmembrane region" description="Helical" evidence="1">
    <location>
        <begin position="20"/>
        <end position="40"/>
    </location>
</feature>